<proteinExistence type="predicted"/>
<feature type="non-terminal residue" evidence="1">
    <location>
        <position position="1"/>
    </location>
</feature>
<gene>
    <name evidence="1" type="ORF">METZ01_LOCUS72516</name>
</gene>
<feature type="non-terminal residue" evidence="1">
    <location>
        <position position="89"/>
    </location>
</feature>
<evidence type="ECO:0000313" key="1">
    <source>
        <dbReference type="EMBL" id="SVA19662.1"/>
    </source>
</evidence>
<name>A0A381TUE1_9ZZZZ</name>
<dbReference type="AlphaFoldDB" id="A0A381TUE1"/>
<reference evidence="1" key="1">
    <citation type="submission" date="2018-05" db="EMBL/GenBank/DDBJ databases">
        <authorList>
            <person name="Lanie J.A."/>
            <person name="Ng W.-L."/>
            <person name="Kazmierczak K.M."/>
            <person name="Andrzejewski T.M."/>
            <person name="Davidsen T.M."/>
            <person name="Wayne K.J."/>
            <person name="Tettelin H."/>
            <person name="Glass J.I."/>
            <person name="Rusch D."/>
            <person name="Podicherti R."/>
            <person name="Tsui H.-C.T."/>
            <person name="Winkler M.E."/>
        </authorList>
    </citation>
    <scope>NUCLEOTIDE SEQUENCE</scope>
</reference>
<sequence length="89" mass="10442">VLSEAYPIFVVGQYLGLINMSRYKKLLGDYAILPIMFFEFEMERFQSLYENEVDFNLSDSGVHPLTINDLLNEEEMQHFLNMEIGYGYS</sequence>
<protein>
    <submittedName>
        <fullName evidence="1">Uncharacterized protein</fullName>
    </submittedName>
</protein>
<dbReference type="EMBL" id="UINC01005185">
    <property type="protein sequence ID" value="SVA19662.1"/>
    <property type="molecule type" value="Genomic_DNA"/>
</dbReference>
<accession>A0A381TUE1</accession>
<organism evidence="1">
    <name type="scientific">marine metagenome</name>
    <dbReference type="NCBI Taxonomy" id="408172"/>
    <lineage>
        <taxon>unclassified sequences</taxon>
        <taxon>metagenomes</taxon>
        <taxon>ecological metagenomes</taxon>
    </lineage>
</organism>